<feature type="non-terminal residue" evidence="10">
    <location>
        <position position="884"/>
    </location>
</feature>
<gene>
    <name evidence="10" type="ORF">ONB1V03_LOCUS12606</name>
</gene>
<feature type="domain" description="WDR19 WD40 repeat" evidence="8">
    <location>
        <begin position="344"/>
        <end position="629"/>
    </location>
</feature>
<dbReference type="EMBL" id="OC925163">
    <property type="protein sequence ID" value="CAD7655966.1"/>
    <property type="molecule type" value="Genomic_DNA"/>
</dbReference>
<evidence type="ECO:0000256" key="1">
    <source>
        <dbReference type="ARBA" id="ARBA00004138"/>
    </source>
</evidence>
<dbReference type="FunFam" id="2.130.10.10:FF:000242">
    <property type="entry name" value="WD repeat domain 19, isoform CRA_a"/>
    <property type="match status" value="1"/>
</dbReference>
<evidence type="ECO:0000256" key="2">
    <source>
        <dbReference type="ARBA" id="ARBA00022574"/>
    </source>
</evidence>
<dbReference type="EMBL" id="CAJPVJ010010338">
    <property type="protein sequence ID" value="CAG2173153.1"/>
    <property type="molecule type" value="Genomic_DNA"/>
</dbReference>
<sequence length="884" mass="99029">MKRIFSIGNNSHSVGSVFFTWQKGSASYLVTTGLDSFVNVYDRHGEKVDQVNLPGYCNGVAWDSEGDLLGIITDRSPSVVLWDANTHHVQQVDTGVRDVLSLILWAKTSAPLLAVGTTKGNLLIYNHRTARKLPIYGKHTKKIISGAWSDNNLLALVGEDRVLTVSNEVGDNVAINTLKGEGVSVQFAFMKLDDRPQNTHQNCVSLILNKKQLFLLNLSDSENPIQLTFQERYGFIVDYQWFGDGMILIGFTSGIFIVVSTYYKEIGQELSQFKAHKEPLTTFICDLMDLNDIQSVLTIDDEPAIEWMEWSDDGQLLAMVSPSGTIHVYLSKLTILGDSFGTRLAFLSSLLEVTVFNVQEDLSDSVIILRIDVEPSLVAVGPYHAAVAMNNRVWFYNLTGSESTELLREREYVGIVKCLKLNGDYAAALFTNGTIHLHLIENELNSNDYESRDLKSFPDGAGSSVGNGKVTTLCLTNDFLIFATDLGSIEFFMLEDWVMVGVYRHTTGIKMISANVSGIRVAIIDDRNDAFIYNSVTDVMTQLSHNDFPPNAKTILWESWPLDKGVFIACDPKFVYVFIHIRDTIEGPTVEYVGKMKIPSGQYPLLLYNGVVVCQTQSGKTSNFVLSTHDFGDKMTDKTRLKTELLRDILKLRRFQDSWKICEYLNDSEAWDSFGKAAINDMDIELATRIYRHVQNSGFVNALEKLKLIEERNLLAGHLANSSNRYDLAQTLFLSSSQPLEALEMRQNLLQWSEALTLAKRLAPNQIPIISREYAVQLEFTGDYTSALDNYEKGLIGDEDLSTTSLSEDDLKSHNELCKAGIARNAIRCGNTRRGIEFVSQLSHNKVLVEECATILDSMKLYSDAALLYEKSGNYERAANLYMK</sequence>
<evidence type="ECO:0008006" key="12">
    <source>
        <dbReference type="Google" id="ProtNLM"/>
    </source>
</evidence>
<dbReference type="InterPro" id="IPR040379">
    <property type="entry name" value="WDR19/dyf-2"/>
</dbReference>
<dbReference type="PANTHER" id="PTHR14920:SF0">
    <property type="entry name" value="WD REPEAT DOMAIN 19"/>
    <property type="match status" value="1"/>
</dbReference>
<dbReference type="Gene3D" id="2.130.10.10">
    <property type="entry name" value="YVTN repeat-like/Quinoprotein amine dehydrogenase"/>
    <property type="match status" value="2"/>
</dbReference>
<evidence type="ECO:0000259" key="9">
    <source>
        <dbReference type="Pfam" id="PF23389"/>
    </source>
</evidence>
<proteinExistence type="predicted"/>
<evidence type="ECO:0000256" key="6">
    <source>
        <dbReference type="ARBA" id="ARBA00023069"/>
    </source>
</evidence>
<dbReference type="GO" id="GO:0060271">
    <property type="term" value="P:cilium assembly"/>
    <property type="evidence" value="ECO:0007669"/>
    <property type="project" value="TreeGrafter"/>
</dbReference>
<dbReference type="AlphaFoldDB" id="A0A7R9QS94"/>
<dbReference type="FunFam" id="1.25.40.470:FF:000009">
    <property type="entry name" value="WD repeat-containing protein 19 isoform X1"/>
    <property type="match status" value="1"/>
</dbReference>
<evidence type="ECO:0000256" key="5">
    <source>
        <dbReference type="ARBA" id="ARBA00022803"/>
    </source>
</evidence>
<keyword evidence="11" id="KW-1185">Reference proteome</keyword>
<keyword evidence="6" id="KW-0969">Cilium</keyword>
<dbReference type="GO" id="GO:0035721">
    <property type="term" value="P:intraciliary retrograde transport"/>
    <property type="evidence" value="ECO:0007669"/>
    <property type="project" value="InterPro"/>
</dbReference>
<dbReference type="SMART" id="SM00320">
    <property type="entry name" value="WD40"/>
    <property type="match status" value="5"/>
</dbReference>
<keyword evidence="7" id="KW-0966">Cell projection</keyword>
<dbReference type="GO" id="GO:0005929">
    <property type="term" value="C:cilium"/>
    <property type="evidence" value="ECO:0007669"/>
    <property type="project" value="UniProtKB-SubCell"/>
</dbReference>
<dbReference type="InterPro" id="IPR011990">
    <property type="entry name" value="TPR-like_helical_dom_sf"/>
</dbReference>
<organism evidence="10">
    <name type="scientific">Oppiella nova</name>
    <dbReference type="NCBI Taxonomy" id="334625"/>
    <lineage>
        <taxon>Eukaryota</taxon>
        <taxon>Metazoa</taxon>
        <taxon>Ecdysozoa</taxon>
        <taxon>Arthropoda</taxon>
        <taxon>Chelicerata</taxon>
        <taxon>Arachnida</taxon>
        <taxon>Acari</taxon>
        <taxon>Acariformes</taxon>
        <taxon>Sarcoptiformes</taxon>
        <taxon>Oribatida</taxon>
        <taxon>Brachypylina</taxon>
        <taxon>Oppioidea</taxon>
        <taxon>Oppiidae</taxon>
        <taxon>Oppiella</taxon>
    </lineage>
</organism>
<dbReference type="OrthoDB" id="10250638at2759"/>
<evidence type="ECO:0000256" key="4">
    <source>
        <dbReference type="ARBA" id="ARBA00022794"/>
    </source>
</evidence>
<dbReference type="InterPro" id="IPR001680">
    <property type="entry name" value="WD40_rpt"/>
</dbReference>
<feature type="domain" description="WDR19 first beta-propeller" evidence="9">
    <location>
        <begin position="17"/>
        <end position="324"/>
    </location>
</feature>
<dbReference type="InterPro" id="IPR039468">
    <property type="entry name" value="WDR19_WD40_rpt"/>
</dbReference>
<dbReference type="Pfam" id="PF15911">
    <property type="entry name" value="Beta-prop_WDR19_2nd"/>
    <property type="match status" value="1"/>
</dbReference>
<accession>A0A7R9QS94</accession>
<dbReference type="Proteomes" id="UP000728032">
    <property type="component" value="Unassembled WGS sequence"/>
</dbReference>
<keyword evidence="3" id="KW-0677">Repeat</keyword>
<name>A0A7R9QS94_9ACAR</name>
<dbReference type="GO" id="GO:0030991">
    <property type="term" value="C:intraciliary transport particle A"/>
    <property type="evidence" value="ECO:0007669"/>
    <property type="project" value="TreeGrafter"/>
</dbReference>
<evidence type="ECO:0000259" key="8">
    <source>
        <dbReference type="Pfam" id="PF15911"/>
    </source>
</evidence>
<evidence type="ECO:0000256" key="3">
    <source>
        <dbReference type="ARBA" id="ARBA00022737"/>
    </source>
</evidence>
<dbReference type="InterPro" id="IPR015943">
    <property type="entry name" value="WD40/YVTN_repeat-like_dom_sf"/>
</dbReference>
<evidence type="ECO:0000256" key="7">
    <source>
        <dbReference type="ARBA" id="ARBA00023273"/>
    </source>
</evidence>
<dbReference type="Gene3D" id="1.25.40.470">
    <property type="match status" value="1"/>
</dbReference>
<dbReference type="SUPFAM" id="SSF48452">
    <property type="entry name" value="TPR-like"/>
    <property type="match status" value="1"/>
</dbReference>
<keyword evidence="5" id="KW-0802">TPR repeat</keyword>
<evidence type="ECO:0000313" key="10">
    <source>
        <dbReference type="EMBL" id="CAD7655966.1"/>
    </source>
</evidence>
<comment type="subcellular location">
    <subcellularLocation>
        <location evidence="1">Cell projection</location>
        <location evidence="1">Cilium</location>
    </subcellularLocation>
</comment>
<dbReference type="Pfam" id="PF23389">
    <property type="entry name" value="Beta-prop_WDR19_1st"/>
    <property type="match status" value="1"/>
</dbReference>
<reference evidence="10" key="1">
    <citation type="submission" date="2020-11" db="EMBL/GenBank/DDBJ databases">
        <authorList>
            <person name="Tran Van P."/>
        </authorList>
    </citation>
    <scope>NUCLEOTIDE SEQUENCE</scope>
</reference>
<dbReference type="PANTHER" id="PTHR14920">
    <property type="entry name" value="OSMOTIC AVOIDANCE ABNORMAL PROTEIN 1/WD REPEAT MEMBRANE PROTEIN"/>
    <property type="match status" value="1"/>
</dbReference>
<keyword evidence="2" id="KW-0853">WD repeat</keyword>
<dbReference type="GO" id="GO:0008104">
    <property type="term" value="P:intracellular protein localization"/>
    <property type="evidence" value="ECO:0007669"/>
    <property type="project" value="UniProtKB-ARBA"/>
</dbReference>
<dbReference type="InterPro" id="IPR036322">
    <property type="entry name" value="WD40_repeat_dom_sf"/>
</dbReference>
<keyword evidence="4" id="KW-0970">Cilium biogenesis/degradation</keyword>
<evidence type="ECO:0000313" key="11">
    <source>
        <dbReference type="Proteomes" id="UP000728032"/>
    </source>
</evidence>
<protein>
    <recommendedName>
        <fullName evidence="12">WD repeat-containing protein 19</fullName>
    </recommendedName>
</protein>
<dbReference type="InterPro" id="IPR057855">
    <property type="entry name" value="Beta-prop_WDR19_1st"/>
</dbReference>
<dbReference type="SUPFAM" id="SSF50978">
    <property type="entry name" value="WD40 repeat-like"/>
    <property type="match status" value="2"/>
</dbReference>